<gene>
    <name evidence="1" type="ORF">MJG53_005620</name>
</gene>
<accession>A0ACB9V6P2</accession>
<sequence>MISLSGGICDGGQGTRDRVPGEPPPTATLELAELELLWDRYSQLEEEVEALKYEAEHLGQQEAWVREMTVFFINLRELLEACAPGCAAPRRAASDSLGEIPGLLPTASKPLGGLPAEPRAARKQRPQVTSLGTLTPRSPWTPALWSGPIPRLCVPFLQPEIGRRELEHRGPSGLRGRTLAPHRATERLRKTPGLQLAAEQRTTSKLGSDTLESGGRSGNGDRMATYIRRSRAFSPGRDYPETPVPGVPRPSTAGSALEAVSAGLGACFVRGRQSRKRQRLLAGAWTYALCGPPGVSQCRGADGPRAWGPLAWDQFKESLPALCPGVLESFLQRARGMPCSPREDEKPL</sequence>
<organism evidence="1 2">
    <name type="scientific">Ovis ammon polii x Ovis aries</name>
    <dbReference type="NCBI Taxonomy" id="2918886"/>
    <lineage>
        <taxon>Eukaryota</taxon>
        <taxon>Metazoa</taxon>
        <taxon>Chordata</taxon>
        <taxon>Craniata</taxon>
        <taxon>Vertebrata</taxon>
        <taxon>Euteleostomi</taxon>
        <taxon>Mammalia</taxon>
        <taxon>Eutheria</taxon>
        <taxon>Laurasiatheria</taxon>
        <taxon>Artiodactyla</taxon>
        <taxon>Ruminantia</taxon>
        <taxon>Pecora</taxon>
        <taxon>Bovidae</taxon>
        <taxon>Caprinae</taxon>
        <taxon>Ovis</taxon>
    </lineage>
</organism>
<name>A0ACB9V6P2_9CETA</name>
<comment type="caution">
    <text evidence="1">The sequence shown here is derived from an EMBL/GenBank/DDBJ whole genome shotgun (WGS) entry which is preliminary data.</text>
</comment>
<dbReference type="EMBL" id="CM043029">
    <property type="protein sequence ID" value="KAI4585386.1"/>
    <property type="molecule type" value="Genomic_DNA"/>
</dbReference>
<evidence type="ECO:0000313" key="2">
    <source>
        <dbReference type="Proteomes" id="UP001057279"/>
    </source>
</evidence>
<dbReference type="Proteomes" id="UP001057279">
    <property type="component" value="Linkage Group LG04"/>
</dbReference>
<reference evidence="1" key="1">
    <citation type="submission" date="2022-03" db="EMBL/GenBank/DDBJ databases">
        <title>Genomic analyses of argali, domestic sheep and their hybrids provide insights into chromosomal evolution, heterosis and genetic basis of agronomic traits.</title>
        <authorList>
            <person name="Li M."/>
        </authorList>
    </citation>
    <scope>NUCLEOTIDE SEQUENCE</scope>
    <source>
        <strain evidence="1">F1 hybrid</strain>
    </source>
</reference>
<proteinExistence type="predicted"/>
<keyword evidence="2" id="KW-1185">Reference proteome</keyword>
<evidence type="ECO:0000313" key="1">
    <source>
        <dbReference type="EMBL" id="KAI4585386.1"/>
    </source>
</evidence>
<protein>
    <submittedName>
        <fullName evidence="1">Uncharacterized protein</fullName>
    </submittedName>
</protein>